<keyword evidence="1" id="KW-0732">Signal</keyword>
<sequence length="158" mass="15684">MFALWVSAAMIALAGAYALVDAHFVQAAPTVTAMSMAQSMAAYRLAGIKFALANPSTAGNVSSGALSPYLNPGASNTLWRVYVAPNSTVAGSTVVVYTTSTAAGAAIAEIEALAFHSALAGATRAGTIVSPGNPAVALPAAVAAVVPDGAPVWMAQAY</sequence>
<dbReference type="AlphaFoldDB" id="A0A1X7EDH0"/>
<feature type="chain" id="PRO_5013344485" evidence="1">
    <location>
        <begin position="28"/>
        <end position="158"/>
    </location>
</feature>
<keyword evidence="3" id="KW-1185">Reference proteome</keyword>
<reference evidence="3" key="1">
    <citation type="submission" date="2017-04" db="EMBL/GenBank/DDBJ databases">
        <authorList>
            <person name="Varghese N."/>
            <person name="Submissions S."/>
        </authorList>
    </citation>
    <scope>NUCLEOTIDE SEQUENCE [LARGE SCALE GENOMIC DNA]</scope>
    <source>
        <strain evidence="3">Ballard 720</strain>
    </source>
</reference>
<dbReference type="RefSeq" id="WP_085227482.1">
    <property type="nucleotide sequence ID" value="NZ_BSQD01000004.1"/>
</dbReference>
<gene>
    <name evidence="2" type="ORF">SAMN06295900_105238</name>
</gene>
<dbReference type="Pfam" id="PF07419">
    <property type="entry name" value="PilM"/>
    <property type="match status" value="1"/>
</dbReference>
<dbReference type="STRING" id="28094.SAMN06295900_105238"/>
<dbReference type="OrthoDB" id="9036023at2"/>
<evidence type="ECO:0000313" key="3">
    <source>
        <dbReference type="Proteomes" id="UP000192911"/>
    </source>
</evidence>
<name>A0A1X7EDH0_TRICW</name>
<evidence type="ECO:0000313" key="2">
    <source>
        <dbReference type="EMBL" id="SMF32052.1"/>
    </source>
</evidence>
<evidence type="ECO:0000256" key="1">
    <source>
        <dbReference type="SAM" id="SignalP"/>
    </source>
</evidence>
<dbReference type="EMBL" id="FXAH01000005">
    <property type="protein sequence ID" value="SMF32052.1"/>
    <property type="molecule type" value="Genomic_DNA"/>
</dbReference>
<proteinExistence type="predicted"/>
<dbReference type="GeneID" id="95553681"/>
<dbReference type="InterPro" id="IPR009987">
    <property type="entry name" value="IM_PilM"/>
</dbReference>
<dbReference type="Proteomes" id="UP000192911">
    <property type="component" value="Unassembled WGS sequence"/>
</dbReference>
<accession>A0A1X7EDH0</accession>
<protein>
    <submittedName>
        <fullName evidence="2">PilM protein</fullName>
    </submittedName>
</protein>
<organism evidence="2 3">
    <name type="scientific">Trinickia caryophylli</name>
    <name type="common">Paraburkholderia caryophylli</name>
    <dbReference type="NCBI Taxonomy" id="28094"/>
    <lineage>
        <taxon>Bacteria</taxon>
        <taxon>Pseudomonadati</taxon>
        <taxon>Pseudomonadota</taxon>
        <taxon>Betaproteobacteria</taxon>
        <taxon>Burkholderiales</taxon>
        <taxon>Burkholderiaceae</taxon>
        <taxon>Trinickia</taxon>
    </lineage>
</organism>
<feature type="signal peptide" evidence="1">
    <location>
        <begin position="1"/>
        <end position="27"/>
    </location>
</feature>